<dbReference type="InterPro" id="IPR024079">
    <property type="entry name" value="MetalloPept_cat_dom_sf"/>
</dbReference>
<evidence type="ECO:0000256" key="1">
    <source>
        <dbReference type="ARBA" id="ARBA00006040"/>
    </source>
</evidence>
<dbReference type="Gene3D" id="1.10.1370.10">
    <property type="entry name" value="Neurolysin, domain 3"/>
    <property type="match status" value="2"/>
</dbReference>
<sequence>MLPRSRLHFVLTRLVRTSHASDPFTETKGQFYYVIPEIPTDTAKANPILYLDTLPKFEDLKVDKLFTGVSKQIIEYQVELSQLTEAIKSNSIPITYDNIVLKIDEIIFPVHYSFRMLQCLISTRNDPSIQMVYGRLYSKIIRAQCEHLYGNGDIYCALHKILLQLDPSETLKRGVIEQLLSECWANGAALVVAASDKCESCKSCSVCHFPHKGSKEACQKDLSQLFFLRSELMLEESTFDRVVTTSAYVSSPESMSQAAATGRFDSATKIGAAIPNYLANIRNATSSGYIPVAESDLSASAPNWFPYALGGKEEGGYIKGMRVNLGIDRAVQEFLRHCSNRELRRVAWHALVQRACQRVFGGSSGQHAANDNRIDRMRRLRSQVATVMGAKDWLSLVWRRSANSGRGPSNPDSLVDDYLEPLRKRLLPLGTIEWTILNEWAESHLRITSGLEAYDISYAISQYNFIMSLAPGRSLATDPRYERVLPLESTVDGVFKRIGELFGLTVARLPQGQGHSGQLGIPGSVVYEVVDNLEEKGFKLGEVLVNLTPKHHCVSTAFENVISVPFLTRFPVPSKSPSVVAAGGSISCMFGSLSPEAALVGLTEMEALDIASAFGNCLQHVVSRTPSYSYAGLTTPLPGISFAGSTSGIPIRDNDSLTQDLLKLLLLHSSALRRAIFGRSLSIDELSRDMPNLAHGINQIMALPLLKVLYESRFDLEMWGGGKSYWKKWQLLSEPIWNKHLPYPKHPDDQWACSAMGIFGANGIPGLRYSEIWRQIIAFDCFSAFTEAGVRQDHNSEKVTDLFLKYRRTVLDPGTALSCRNAFKAFRGRNPLLEPLLQYFDVSNRLDQQEPTSGPSRN</sequence>
<keyword evidence="6 7" id="KW-0482">Metalloprotease</keyword>
<evidence type="ECO:0000259" key="8">
    <source>
        <dbReference type="Pfam" id="PF01432"/>
    </source>
</evidence>
<dbReference type="Proteomes" id="UP000321570">
    <property type="component" value="Unassembled WGS sequence"/>
</dbReference>
<evidence type="ECO:0000256" key="4">
    <source>
        <dbReference type="ARBA" id="ARBA00022801"/>
    </source>
</evidence>
<feature type="domain" description="Peptidase M3A/M3B catalytic" evidence="8">
    <location>
        <begin position="334"/>
        <end position="562"/>
    </location>
</feature>
<dbReference type="SUPFAM" id="SSF55486">
    <property type="entry name" value="Metalloproteases ('zincins'), catalytic domain"/>
    <property type="match status" value="2"/>
</dbReference>
<evidence type="ECO:0000256" key="2">
    <source>
        <dbReference type="ARBA" id="ARBA00022670"/>
    </source>
</evidence>
<dbReference type="InterPro" id="IPR001567">
    <property type="entry name" value="Pept_M3A_M3B_dom"/>
</dbReference>
<organism evidence="9 10">
    <name type="scientific">Hymenolepis diminuta</name>
    <name type="common">Rat tapeworm</name>
    <dbReference type="NCBI Taxonomy" id="6216"/>
    <lineage>
        <taxon>Eukaryota</taxon>
        <taxon>Metazoa</taxon>
        <taxon>Spiralia</taxon>
        <taxon>Lophotrochozoa</taxon>
        <taxon>Platyhelminthes</taxon>
        <taxon>Cestoda</taxon>
        <taxon>Eucestoda</taxon>
        <taxon>Cyclophyllidea</taxon>
        <taxon>Hymenolepididae</taxon>
        <taxon>Hymenolepis</taxon>
    </lineage>
</organism>
<accession>A0A564YEF3</accession>
<dbReference type="InterPro" id="IPR024077">
    <property type="entry name" value="Neurolysin/TOP_dom2"/>
</dbReference>
<name>A0A564YEF3_HYMDI</name>
<dbReference type="Gene3D" id="1.10.1370.40">
    <property type="match status" value="1"/>
</dbReference>
<evidence type="ECO:0000256" key="5">
    <source>
        <dbReference type="ARBA" id="ARBA00022833"/>
    </source>
</evidence>
<dbReference type="GO" id="GO:0006518">
    <property type="term" value="P:peptide metabolic process"/>
    <property type="evidence" value="ECO:0007669"/>
    <property type="project" value="TreeGrafter"/>
</dbReference>
<keyword evidence="5 7" id="KW-0862">Zinc</keyword>
<dbReference type="GO" id="GO:0006508">
    <property type="term" value="P:proteolysis"/>
    <property type="evidence" value="ECO:0007669"/>
    <property type="project" value="UniProtKB-KW"/>
</dbReference>
<dbReference type="InterPro" id="IPR045090">
    <property type="entry name" value="Pept_M3A_M3B"/>
</dbReference>
<proteinExistence type="inferred from homology"/>
<dbReference type="PANTHER" id="PTHR11804:SF84">
    <property type="entry name" value="SACCHAROLYSIN"/>
    <property type="match status" value="1"/>
</dbReference>
<reference evidence="9 10" key="1">
    <citation type="submission" date="2019-07" db="EMBL/GenBank/DDBJ databases">
        <authorList>
            <person name="Jastrzebski P J."/>
            <person name="Paukszto L."/>
            <person name="Jastrzebski P J."/>
        </authorList>
    </citation>
    <scope>NUCLEOTIDE SEQUENCE [LARGE SCALE GENOMIC DNA]</scope>
    <source>
        <strain evidence="9 10">WMS-il1</strain>
    </source>
</reference>
<dbReference type="GO" id="GO:0004222">
    <property type="term" value="F:metalloendopeptidase activity"/>
    <property type="evidence" value="ECO:0007669"/>
    <property type="project" value="InterPro"/>
</dbReference>
<evidence type="ECO:0000313" key="9">
    <source>
        <dbReference type="EMBL" id="VUZ45108.1"/>
    </source>
</evidence>
<evidence type="ECO:0000256" key="6">
    <source>
        <dbReference type="ARBA" id="ARBA00023049"/>
    </source>
</evidence>
<keyword evidence="10" id="KW-1185">Reference proteome</keyword>
<evidence type="ECO:0000256" key="3">
    <source>
        <dbReference type="ARBA" id="ARBA00022723"/>
    </source>
</evidence>
<evidence type="ECO:0000256" key="7">
    <source>
        <dbReference type="RuleBase" id="RU003435"/>
    </source>
</evidence>
<keyword evidence="3 7" id="KW-0479">Metal-binding</keyword>
<keyword evidence="4 7" id="KW-0378">Hydrolase</keyword>
<protein>
    <recommendedName>
        <fullName evidence="8">Peptidase M3A/M3B catalytic domain-containing protein</fullName>
    </recommendedName>
</protein>
<dbReference type="AlphaFoldDB" id="A0A564YEF3"/>
<dbReference type="EMBL" id="CABIJS010000155">
    <property type="protein sequence ID" value="VUZ45108.1"/>
    <property type="molecule type" value="Genomic_DNA"/>
</dbReference>
<gene>
    <name evidence="9" type="ORF">WMSIL1_LOCUS4997</name>
</gene>
<dbReference type="PANTHER" id="PTHR11804">
    <property type="entry name" value="PROTEASE M3 THIMET OLIGOPEPTIDASE-RELATED"/>
    <property type="match status" value="1"/>
</dbReference>
<dbReference type="Pfam" id="PF01432">
    <property type="entry name" value="Peptidase_M3"/>
    <property type="match status" value="1"/>
</dbReference>
<comment type="similarity">
    <text evidence="1 7">Belongs to the peptidase M3 family.</text>
</comment>
<evidence type="ECO:0000313" key="10">
    <source>
        <dbReference type="Proteomes" id="UP000321570"/>
    </source>
</evidence>
<dbReference type="Gene3D" id="3.40.390.10">
    <property type="entry name" value="Collagenase (Catalytic Domain)"/>
    <property type="match status" value="1"/>
</dbReference>
<keyword evidence="2 7" id="KW-0645">Protease</keyword>
<comment type="cofactor">
    <cofactor evidence="7">
        <name>Zn(2+)</name>
        <dbReference type="ChEBI" id="CHEBI:29105"/>
    </cofactor>
    <text evidence="7">Binds 1 zinc ion.</text>
</comment>
<dbReference type="GO" id="GO:0046872">
    <property type="term" value="F:metal ion binding"/>
    <property type="evidence" value="ECO:0007669"/>
    <property type="project" value="UniProtKB-UniRule"/>
</dbReference>